<keyword evidence="13" id="KW-0393">Immunoglobulin domain</keyword>
<evidence type="ECO:0000256" key="3">
    <source>
        <dbReference type="ARBA" id="ARBA00022692"/>
    </source>
</evidence>
<name>A0AAE0UX23_9TELE</name>
<evidence type="ECO:0000256" key="4">
    <source>
        <dbReference type="ARBA" id="ARBA00022729"/>
    </source>
</evidence>
<evidence type="ECO:0000256" key="13">
    <source>
        <dbReference type="ARBA" id="ARBA00023319"/>
    </source>
</evidence>
<evidence type="ECO:0000256" key="11">
    <source>
        <dbReference type="ARBA" id="ARBA00023180"/>
    </source>
</evidence>
<dbReference type="PANTHER" id="PTHR10441">
    <property type="entry name" value="CD8 ALPHA CHAIN"/>
    <property type="match status" value="1"/>
</dbReference>
<evidence type="ECO:0000256" key="1">
    <source>
        <dbReference type="ARBA" id="ARBA00004251"/>
    </source>
</evidence>
<gene>
    <name evidence="17" type="ORF">QTP70_025855</name>
</gene>
<dbReference type="PANTHER" id="PTHR10441:SF2">
    <property type="entry name" value="T-CELL SURFACE GLYCOPROTEIN CD8 ALPHA CHAIN"/>
    <property type="match status" value="1"/>
</dbReference>
<keyword evidence="11" id="KW-0325">Glycoprotein</keyword>
<proteinExistence type="predicted"/>
<accession>A0AAE0UX23</accession>
<evidence type="ECO:0000256" key="8">
    <source>
        <dbReference type="ARBA" id="ARBA00023136"/>
    </source>
</evidence>
<keyword evidence="9" id="KW-0564">Palmitate</keyword>
<dbReference type="InterPro" id="IPR013783">
    <property type="entry name" value="Ig-like_fold"/>
</dbReference>
<feature type="chain" id="PRO_5042175850" description="Immunoglobulin V-set domain-containing protein" evidence="15">
    <location>
        <begin position="18"/>
        <end position="207"/>
    </location>
</feature>
<dbReference type="InterPro" id="IPR036179">
    <property type="entry name" value="Ig-like_dom_sf"/>
</dbReference>
<evidence type="ECO:0000313" key="18">
    <source>
        <dbReference type="Proteomes" id="UP001274896"/>
    </source>
</evidence>
<dbReference type="Proteomes" id="UP001274896">
    <property type="component" value="Unassembled WGS sequence"/>
</dbReference>
<evidence type="ECO:0000256" key="2">
    <source>
        <dbReference type="ARBA" id="ARBA00022475"/>
    </source>
</evidence>
<dbReference type="InterPro" id="IPR013106">
    <property type="entry name" value="Ig_V-set"/>
</dbReference>
<keyword evidence="5" id="KW-0391">Immunity</keyword>
<feature type="domain" description="Immunoglobulin V-set" evidence="16">
    <location>
        <begin position="24"/>
        <end position="116"/>
    </location>
</feature>
<evidence type="ECO:0000256" key="14">
    <source>
        <dbReference type="SAM" id="Phobius"/>
    </source>
</evidence>
<evidence type="ECO:0000256" key="7">
    <source>
        <dbReference type="ARBA" id="ARBA00023130"/>
    </source>
</evidence>
<keyword evidence="6 14" id="KW-1133">Transmembrane helix</keyword>
<feature type="transmembrane region" description="Helical" evidence="14">
    <location>
        <begin position="170"/>
        <end position="192"/>
    </location>
</feature>
<comment type="caution">
    <text evidence="17">The sequence shown here is derived from an EMBL/GenBank/DDBJ whole genome shotgun (WGS) entry which is preliminary data.</text>
</comment>
<protein>
    <recommendedName>
        <fullName evidence="16">Immunoglobulin V-set domain-containing protein</fullName>
    </recommendedName>
</protein>
<dbReference type="Gene3D" id="2.60.40.10">
    <property type="entry name" value="Immunoglobulins"/>
    <property type="match status" value="1"/>
</dbReference>
<evidence type="ECO:0000256" key="9">
    <source>
        <dbReference type="ARBA" id="ARBA00023139"/>
    </source>
</evidence>
<evidence type="ECO:0000259" key="16">
    <source>
        <dbReference type="Pfam" id="PF07686"/>
    </source>
</evidence>
<dbReference type="Pfam" id="PF07686">
    <property type="entry name" value="V-set"/>
    <property type="match status" value="1"/>
</dbReference>
<feature type="signal peptide" evidence="15">
    <location>
        <begin position="1"/>
        <end position="17"/>
    </location>
</feature>
<reference evidence="17" key="1">
    <citation type="submission" date="2023-06" db="EMBL/GenBank/DDBJ databases">
        <title>Male Hemibagrus guttatus genome.</title>
        <authorList>
            <person name="Bian C."/>
        </authorList>
    </citation>
    <scope>NUCLEOTIDE SEQUENCE</scope>
    <source>
        <strain evidence="17">Male_cb2023</strain>
        <tissue evidence="17">Muscle</tissue>
    </source>
</reference>
<keyword evidence="3 14" id="KW-0812">Transmembrane</keyword>
<evidence type="ECO:0000256" key="10">
    <source>
        <dbReference type="ARBA" id="ARBA00023157"/>
    </source>
</evidence>
<evidence type="ECO:0000256" key="15">
    <source>
        <dbReference type="SAM" id="SignalP"/>
    </source>
</evidence>
<dbReference type="EMBL" id="JAUCMX010000014">
    <property type="protein sequence ID" value="KAK3524268.1"/>
    <property type="molecule type" value="Genomic_DNA"/>
</dbReference>
<comment type="subcellular location">
    <subcellularLocation>
        <location evidence="1">Cell membrane</location>
        <topology evidence="1">Single-pass type I membrane protein</topology>
    </subcellularLocation>
</comment>
<dbReference type="InterPro" id="IPR015468">
    <property type="entry name" value="CD8_asu"/>
</dbReference>
<sequence>MTLILIFLLFVFQGVEGGADENDEIVLNENESKTIYCTGEHSGSVFWLRMKGNGFEYIGTYSKSKKTGTAADKNKFTVKEKSLELKHFQQETDSGYYSCVSINNNALDFSSTFKLRGEKVVSVQPTSKPKITTVQPVTSRTTAAVTCPQNAKGGKKPEKIDVLLGCELHIFIPLVAGCGFLLLLLIITIVYCNRIRTRRCPHHYKRH</sequence>
<dbReference type="GO" id="GO:0002250">
    <property type="term" value="P:adaptive immune response"/>
    <property type="evidence" value="ECO:0007669"/>
    <property type="project" value="UniProtKB-KW"/>
</dbReference>
<keyword evidence="2" id="KW-1003">Cell membrane</keyword>
<evidence type="ECO:0000313" key="17">
    <source>
        <dbReference type="EMBL" id="KAK3524268.1"/>
    </source>
</evidence>
<evidence type="ECO:0000256" key="5">
    <source>
        <dbReference type="ARBA" id="ARBA00022859"/>
    </source>
</evidence>
<keyword evidence="7" id="KW-1064">Adaptive immunity</keyword>
<keyword evidence="10" id="KW-1015">Disulfide bond</keyword>
<keyword evidence="12" id="KW-0449">Lipoprotein</keyword>
<keyword evidence="4 15" id="KW-0732">Signal</keyword>
<keyword evidence="8 14" id="KW-0472">Membrane</keyword>
<evidence type="ECO:0000256" key="12">
    <source>
        <dbReference type="ARBA" id="ARBA00023288"/>
    </source>
</evidence>
<evidence type="ECO:0000256" key="6">
    <source>
        <dbReference type="ARBA" id="ARBA00022989"/>
    </source>
</evidence>
<keyword evidence="18" id="KW-1185">Reference proteome</keyword>
<dbReference type="SUPFAM" id="SSF48726">
    <property type="entry name" value="Immunoglobulin"/>
    <property type="match status" value="1"/>
</dbReference>
<dbReference type="AlphaFoldDB" id="A0AAE0UX23"/>
<organism evidence="17 18">
    <name type="scientific">Hemibagrus guttatus</name>
    <dbReference type="NCBI Taxonomy" id="175788"/>
    <lineage>
        <taxon>Eukaryota</taxon>
        <taxon>Metazoa</taxon>
        <taxon>Chordata</taxon>
        <taxon>Craniata</taxon>
        <taxon>Vertebrata</taxon>
        <taxon>Euteleostomi</taxon>
        <taxon>Actinopterygii</taxon>
        <taxon>Neopterygii</taxon>
        <taxon>Teleostei</taxon>
        <taxon>Ostariophysi</taxon>
        <taxon>Siluriformes</taxon>
        <taxon>Bagridae</taxon>
        <taxon>Hemibagrus</taxon>
    </lineage>
</organism>
<dbReference type="GO" id="GO:0005886">
    <property type="term" value="C:plasma membrane"/>
    <property type="evidence" value="ECO:0007669"/>
    <property type="project" value="UniProtKB-SubCell"/>
</dbReference>